<evidence type="ECO:0008006" key="3">
    <source>
        <dbReference type="Google" id="ProtNLM"/>
    </source>
</evidence>
<evidence type="ECO:0000313" key="2">
    <source>
        <dbReference type="EMBL" id="GEU58282.1"/>
    </source>
</evidence>
<dbReference type="AlphaFoldDB" id="A0A6L2LC97"/>
<dbReference type="EMBL" id="BKCJ010003975">
    <property type="protein sequence ID" value="GEU58282.1"/>
    <property type="molecule type" value="Genomic_DNA"/>
</dbReference>
<sequence>MSRHTRGSYVGTILTMVMIIHQDSRLSMRRNRATIKTFVIIIIQKIHRVFHNNIFVVKTVGEKTIPLRDIISQLPPSIIITTSSLVLPIEDPGDSLIMGNKELRTIPEKESDEVIQSSVEDFVPIPSESEDTSRSDSECDLPSDDKSLSDKDFPEDNVKIYSNPLFEFDDGYIFSDINPLFDEVLEDIESKGFFYYSNLDEPSLLVTPLFDSNEDKCFDPGGDVDEINDIDIPLDFEDYY</sequence>
<feature type="region of interest" description="Disordered" evidence="1">
    <location>
        <begin position="108"/>
        <end position="153"/>
    </location>
</feature>
<protein>
    <recommendedName>
        <fullName evidence="3">Reverse transcriptase domain-containing protein</fullName>
    </recommendedName>
</protein>
<name>A0A6L2LC97_TANCI</name>
<evidence type="ECO:0000256" key="1">
    <source>
        <dbReference type="SAM" id="MobiDB-lite"/>
    </source>
</evidence>
<gene>
    <name evidence="2" type="ORF">Tci_030260</name>
</gene>
<feature type="compositionally biased region" description="Basic and acidic residues" evidence="1">
    <location>
        <begin position="131"/>
        <end position="153"/>
    </location>
</feature>
<reference evidence="2" key="1">
    <citation type="journal article" date="2019" name="Sci. Rep.">
        <title>Draft genome of Tanacetum cinerariifolium, the natural source of mosquito coil.</title>
        <authorList>
            <person name="Yamashiro T."/>
            <person name="Shiraishi A."/>
            <person name="Satake H."/>
            <person name="Nakayama K."/>
        </authorList>
    </citation>
    <scope>NUCLEOTIDE SEQUENCE</scope>
</reference>
<comment type="caution">
    <text evidence="2">The sequence shown here is derived from an EMBL/GenBank/DDBJ whole genome shotgun (WGS) entry which is preliminary data.</text>
</comment>
<proteinExistence type="predicted"/>
<organism evidence="2">
    <name type="scientific">Tanacetum cinerariifolium</name>
    <name type="common">Dalmatian daisy</name>
    <name type="synonym">Chrysanthemum cinerariifolium</name>
    <dbReference type="NCBI Taxonomy" id="118510"/>
    <lineage>
        <taxon>Eukaryota</taxon>
        <taxon>Viridiplantae</taxon>
        <taxon>Streptophyta</taxon>
        <taxon>Embryophyta</taxon>
        <taxon>Tracheophyta</taxon>
        <taxon>Spermatophyta</taxon>
        <taxon>Magnoliopsida</taxon>
        <taxon>eudicotyledons</taxon>
        <taxon>Gunneridae</taxon>
        <taxon>Pentapetalae</taxon>
        <taxon>asterids</taxon>
        <taxon>campanulids</taxon>
        <taxon>Asterales</taxon>
        <taxon>Asteraceae</taxon>
        <taxon>Asteroideae</taxon>
        <taxon>Anthemideae</taxon>
        <taxon>Anthemidinae</taxon>
        <taxon>Tanacetum</taxon>
    </lineage>
</organism>
<accession>A0A6L2LC97</accession>